<dbReference type="PANTHER" id="PTHR30213:SF0">
    <property type="entry name" value="UPF0761 MEMBRANE PROTEIN YIHY"/>
    <property type="match status" value="1"/>
</dbReference>
<dbReference type="EMBL" id="JACHLY010000002">
    <property type="protein sequence ID" value="MBB6001211.1"/>
    <property type="molecule type" value="Genomic_DNA"/>
</dbReference>
<dbReference type="InterPro" id="IPR017039">
    <property type="entry name" value="Virul_fac_BrkB"/>
</dbReference>
<feature type="compositionally biased region" description="Basic and acidic residues" evidence="6">
    <location>
        <begin position="359"/>
        <end position="371"/>
    </location>
</feature>
<dbReference type="PANTHER" id="PTHR30213">
    <property type="entry name" value="INNER MEMBRANE PROTEIN YHJD"/>
    <property type="match status" value="1"/>
</dbReference>
<feature type="transmembrane region" description="Helical" evidence="7">
    <location>
        <begin position="203"/>
        <end position="222"/>
    </location>
</feature>
<keyword evidence="4 7" id="KW-1133">Transmembrane helix</keyword>
<reference evidence="8 9" key="1">
    <citation type="submission" date="2020-08" db="EMBL/GenBank/DDBJ databases">
        <title>Sequencing the genomes of 1000 actinobacteria strains.</title>
        <authorList>
            <person name="Klenk H.-P."/>
        </authorList>
    </citation>
    <scope>NUCLEOTIDE SEQUENCE [LARGE SCALE GENOMIC DNA]</scope>
    <source>
        <strain evidence="8 9">DSM 44593</strain>
    </source>
</reference>
<evidence type="ECO:0000256" key="7">
    <source>
        <dbReference type="SAM" id="Phobius"/>
    </source>
</evidence>
<feature type="transmembrane region" description="Helical" evidence="7">
    <location>
        <begin position="163"/>
        <end position="183"/>
    </location>
</feature>
<accession>A0A841EP59</accession>
<dbReference type="RefSeq" id="WP_312862774.1">
    <property type="nucleotide sequence ID" value="NZ_BAABKT010000035.1"/>
</dbReference>
<dbReference type="Proteomes" id="UP000578077">
    <property type="component" value="Unassembled WGS sequence"/>
</dbReference>
<name>A0A841EP59_9ACTN</name>
<proteinExistence type="predicted"/>
<evidence type="ECO:0000256" key="3">
    <source>
        <dbReference type="ARBA" id="ARBA00022692"/>
    </source>
</evidence>
<dbReference type="AlphaFoldDB" id="A0A841EP59"/>
<feature type="transmembrane region" description="Helical" evidence="7">
    <location>
        <begin position="45"/>
        <end position="68"/>
    </location>
</feature>
<comment type="subcellular location">
    <subcellularLocation>
        <location evidence="1">Cell membrane</location>
        <topology evidence="1">Multi-pass membrane protein</topology>
    </subcellularLocation>
</comment>
<sequence length="400" mass="42621">MWAWWSRTAEAARARAAAWRARHPVPGALAVLLTRTVRSVSRTRVVGLAAESAFFSLLSLPALLLGLVGTLGHMEPVLGSDTVREIRGWMLGLAASVLTSDTVGSLVAPLVDEFLDGAQGGMLSVTFVVSLWSGSRAMNVFIDAITIAYGLDELRGYMGRRVLALVAYLGGLLFALLVLPALVAGPDVVHRLLPATVGYLHLLYWPLVCVLSTLAVAMLYMLSTPVRTPPWRYLPGAVAAMLILLVGSAVLRVYLDASFGQVTIYGSLAAPIAVLVWLWVMALAVLIGSALNAETDAMWPTPRTAAARARIAARRHERARRMVERREAALQATGAPGDALVETSAEMAARMWRRLSWGEGRDGEESGEARADAPPAEPGDGGHGPAHPRGDGRQEPGASS</sequence>
<evidence type="ECO:0000256" key="4">
    <source>
        <dbReference type="ARBA" id="ARBA00022989"/>
    </source>
</evidence>
<evidence type="ECO:0000313" key="8">
    <source>
        <dbReference type="EMBL" id="MBB6001211.1"/>
    </source>
</evidence>
<evidence type="ECO:0000256" key="6">
    <source>
        <dbReference type="SAM" id="MobiDB-lite"/>
    </source>
</evidence>
<evidence type="ECO:0000256" key="1">
    <source>
        <dbReference type="ARBA" id="ARBA00004651"/>
    </source>
</evidence>
<gene>
    <name evidence="8" type="ORF">HNR25_005040</name>
</gene>
<feature type="transmembrane region" description="Helical" evidence="7">
    <location>
        <begin position="234"/>
        <end position="255"/>
    </location>
</feature>
<organism evidence="8 9">
    <name type="scientific">Streptomonospora salina</name>
    <dbReference type="NCBI Taxonomy" id="104205"/>
    <lineage>
        <taxon>Bacteria</taxon>
        <taxon>Bacillati</taxon>
        <taxon>Actinomycetota</taxon>
        <taxon>Actinomycetes</taxon>
        <taxon>Streptosporangiales</taxon>
        <taxon>Nocardiopsidaceae</taxon>
        <taxon>Streptomonospora</taxon>
    </lineage>
</organism>
<protein>
    <submittedName>
        <fullName evidence="8">Membrane protein</fullName>
    </submittedName>
</protein>
<keyword evidence="3 7" id="KW-0812">Transmembrane</keyword>
<keyword evidence="2" id="KW-1003">Cell membrane</keyword>
<keyword evidence="5 7" id="KW-0472">Membrane</keyword>
<keyword evidence="9" id="KW-1185">Reference proteome</keyword>
<evidence type="ECO:0000256" key="5">
    <source>
        <dbReference type="ARBA" id="ARBA00023136"/>
    </source>
</evidence>
<comment type="caution">
    <text evidence="8">The sequence shown here is derived from an EMBL/GenBank/DDBJ whole genome shotgun (WGS) entry which is preliminary data.</text>
</comment>
<evidence type="ECO:0000256" key="2">
    <source>
        <dbReference type="ARBA" id="ARBA00022475"/>
    </source>
</evidence>
<feature type="region of interest" description="Disordered" evidence="6">
    <location>
        <begin position="356"/>
        <end position="400"/>
    </location>
</feature>
<feature type="transmembrane region" description="Helical" evidence="7">
    <location>
        <begin position="131"/>
        <end position="151"/>
    </location>
</feature>
<feature type="transmembrane region" description="Helical" evidence="7">
    <location>
        <begin position="267"/>
        <end position="293"/>
    </location>
</feature>
<dbReference type="Pfam" id="PF03631">
    <property type="entry name" value="Virul_fac_BrkB"/>
    <property type="match status" value="1"/>
</dbReference>
<dbReference type="GO" id="GO:0005886">
    <property type="term" value="C:plasma membrane"/>
    <property type="evidence" value="ECO:0007669"/>
    <property type="project" value="UniProtKB-SubCell"/>
</dbReference>
<evidence type="ECO:0000313" key="9">
    <source>
        <dbReference type="Proteomes" id="UP000578077"/>
    </source>
</evidence>